<dbReference type="Proteomes" id="UP000639973">
    <property type="component" value="Unassembled WGS sequence"/>
</dbReference>
<dbReference type="RefSeq" id="WP_229723308.1">
    <property type="nucleotide sequence ID" value="NZ_BMOL01000002.1"/>
</dbReference>
<protein>
    <submittedName>
        <fullName evidence="2">Uncharacterized protein</fullName>
    </submittedName>
</protein>
<evidence type="ECO:0000313" key="3">
    <source>
        <dbReference type="Proteomes" id="UP000639973"/>
    </source>
</evidence>
<keyword evidence="3" id="KW-1185">Reference proteome</keyword>
<proteinExistence type="predicted"/>
<evidence type="ECO:0000313" key="2">
    <source>
        <dbReference type="EMBL" id="GGL72489.1"/>
    </source>
</evidence>
<comment type="caution">
    <text evidence="2">The sequence shown here is derived from an EMBL/GenBank/DDBJ whole genome shotgun (WGS) entry which is preliminary data.</text>
</comment>
<accession>A0ABQ2G2X6</accession>
<feature type="region of interest" description="Disordered" evidence="1">
    <location>
        <begin position="189"/>
        <end position="210"/>
    </location>
</feature>
<name>A0ABQ2G2X6_9DEIO</name>
<dbReference type="EMBL" id="BMOL01000002">
    <property type="protein sequence ID" value="GGL72489.1"/>
    <property type="molecule type" value="Genomic_DNA"/>
</dbReference>
<reference evidence="3" key="1">
    <citation type="journal article" date="2019" name="Int. J. Syst. Evol. Microbiol.">
        <title>The Global Catalogue of Microorganisms (GCM) 10K type strain sequencing project: providing services to taxonomists for standard genome sequencing and annotation.</title>
        <authorList>
            <consortium name="The Broad Institute Genomics Platform"/>
            <consortium name="The Broad Institute Genome Sequencing Center for Infectious Disease"/>
            <person name="Wu L."/>
            <person name="Ma J."/>
        </authorList>
    </citation>
    <scope>NUCLEOTIDE SEQUENCE [LARGE SCALE GENOMIC DNA]</scope>
    <source>
        <strain evidence="3">JCM 15442</strain>
    </source>
</reference>
<evidence type="ECO:0000256" key="1">
    <source>
        <dbReference type="SAM" id="MobiDB-lite"/>
    </source>
</evidence>
<sequence length="331" mass="33050">MSKQRAGRASAPQLMAPTLILTLAGMAGAAQLNFGVAYHAGAQGGGWAQAGVSDVNVLGGRVSAGLSTHAASVGYSRSLALPPLGAVTARADVALAWRGGVRASTRLGGSVGPVALNLGAAGFSTSAASIDPLALWAFAATDSRDRGLAADLSARYRVSRTLIAVAGGEFGAQNMGFLGVEGRRDLTRTLPPAEDAQPGDPPETETTGTLGWRAGVRAGQAVLGVTGGVSYAAGSGLNLGLDTLIGPGAFGVTGSVDAGELLGPGRTARLYAAYEPWRTASTPLRAGLEVTAALNRGEVGLNVSGGRTVAGQVGYGARLTYSLPLGDSEQP</sequence>
<gene>
    <name evidence="2" type="ORF">GCM10010840_08260</name>
</gene>
<organism evidence="2 3">
    <name type="scientific">Deinococcus aerolatus</name>
    <dbReference type="NCBI Taxonomy" id="522487"/>
    <lineage>
        <taxon>Bacteria</taxon>
        <taxon>Thermotogati</taxon>
        <taxon>Deinococcota</taxon>
        <taxon>Deinococci</taxon>
        <taxon>Deinococcales</taxon>
        <taxon>Deinococcaceae</taxon>
        <taxon>Deinococcus</taxon>
    </lineage>
</organism>